<dbReference type="Proteomes" id="UP001642464">
    <property type="component" value="Unassembled WGS sequence"/>
</dbReference>
<comment type="caution">
    <text evidence="1">The sequence shown here is derived from an EMBL/GenBank/DDBJ whole genome shotgun (WGS) entry which is preliminary data.</text>
</comment>
<protein>
    <recommendedName>
        <fullName evidence="3">Phytanoyl-CoA dioxygenase</fullName>
    </recommendedName>
</protein>
<accession>A0ABP0QKB4</accession>
<keyword evidence="2" id="KW-1185">Reference proteome</keyword>
<dbReference type="Gene3D" id="2.60.120.620">
    <property type="entry name" value="q2cbj1_9rhob like domain"/>
    <property type="match status" value="1"/>
</dbReference>
<dbReference type="PANTHER" id="PTHR37563">
    <property type="entry name" value="PHYTANOYL-COA DIOXYGENASE FAMILY PROTEIN (AFU_ORTHOLOGUE AFUA_2G03330)"/>
    <property type="match status" value="1"/>
</dbReference>
<organism evidence="1 2">
    <name type="scientific">Durusdinium trenchii</name>
    <dbReference type="NCBI Taxonomy" id="1381693"/>
    <lineage>
        <taxon>Eukaryota</taxon>
        <taxon>Sar</taxon>
        <taxon>Alveolata</taxon>
        <taxon>Dinophyceae</taxon>
        <taxon>Suessiales</taxon>
        <taxon>Symbiodiniaceae</taxon>
        <taxon>Durusdinium</taxon>
    </lineage>
</organism>
<reference evidence="1 2" key="1">
    <citation type="submission" date="2024-02" db="EMBL/GenBank/DDBJ databases">
        <authorList>
            <person name="Chen Y."/>
            <person name="Shah S."/>
            <person name="Dougan E. K."/>
            <person name="Thang M."/>
            <person name="Chan C."/>
        </authorList>
    </citation>
    <scope>NUCLEOTIDE SEQUENCE [LARGE SCALE GENOMIC DNA]</scope>
</reference>
<dbReference type="EMBL" id="CAXAMM010039574">
    <property type="protein sequence ID" value="CAK9087461.1"/>
    <property type="molecule type" value="Genomic_DNA"/>
</dbReference>
<dbReference type="PANTHER" id="PTHR37563:SF2">
    <property type="entry name" value="PHYTANOYL-COA DIOXYGENASE FAMILY PROTEIN (AFU_ORTHOLOGUE AFUA_2G03330)"/>
    <property type="match status" value="1"/>
</dbReference>
<evidence type="ECO:0000313" key="2">
    <source>
        <dbReference type="Proteomes" id="UP001642464"/>
    </source>
</evidence>
<dbReference type="SUPFAM" id="SSF51197">
    <property type="entry name" value="Clavaminate synthase-like"/>
    <property type="match status" value="1"/>
</dbReference>
<dbReference type="Pfam" id="PF05721">
    <property type="entry name" value="PhyH"/>
    <property type="match status" value="1"/>
</dbReference>
<name>A0ABP0QKB4_9DINO</name>
<evidence type="ECO:0000313" key="1">
    <source>
        <dbReference type="EMBL" id="CAK9087461.1"/>
    </source>
</evidence>
<evidence type="ECO:0008006" key="3">
    <source>
        <dbReference type="Google" id="ProtNLM"/>
    </source>
</evidence>
<dbReference type="InterPro" id="IPR051961">
    <property type="entry name" value="Fungal_Metabolite_Diox"/>
</dbReference>
<dbReference type="InterPro" id="IPR008775">
    <property type="entry name" value="Phytyl_CoA_dOase-like"/>
</dbReference>
<sequence length="293" mass="32284">MDTVRHFIAKEFAEDLDACAHHLESEGFLVLTEALPSATCRNLAAFVDSSLAAVQSEMADASDETRDSLEESHFGNVRCRRCRYDLKLPLNGAVQEALAFLVTKVGQLLVQRVSDEGRLVELSCLVSDPGAQQQPMHPDTFCAASSCAPLVTVFVALQHITEEMGPTVLCPRTHNLASHEAINQIPLELRSSAETSQRFGAIHATCQAGTAVLMDSRLLHCGGANVVDRGSRRRLFYTSWQLPGNTPDGSTYSIRSELQGRLRLSRFLKHEAMMTLEQTPKQPLEKHIDEEPS</sequence>
<proteinExistence type="predicted"/>
<gene>
    <name evidence="1" type="ORF">SCF082_LOCUS41349</name>
</gene>